<comment type="caution">
    <text evidence="3">The sequence shown here is derived from an EMBL/GenBank/DDBJ whole genome shotgun (WGS) entry which is preliminary data.</text>
</comment>
<dbReference type="Proteomes" id="UP000070063">
    <property type="component" value="Unassembled WGS sequence"/>
</dbReference>
<evidence type="ECO:0000313" key="2">
    <source>
        <dbReference type="EMBL" id="KXA38328.1"/>
    </source>
</evidence>
<dbReference type="EMBL" id="LRQI01000052">
    <property type="protein sequence ID" value="KXA38328.1"/>
    <property type="molecule type" value="Genomic_DNA"/>
</dbReference>
<evidence type="ECO:0000313" key="3">
    <source>
        <dbReference type="EMBL" id="TBW73534.1"/>
    </source>
</evidence>
<dbReference type="PANTHER" id="PTHR12526:SF630">
    <property type="entry name" value="GLYCOSYLTRANSFERASE"/>
    <property type="match status" value="1"/>
</dbReference>
<dbReference type="GeneID" id="58091222"/>
<dbReference type="Gene3D" id="3.40.50.2000">
    <property type="entry name" value="Glycogen Phosphorylase B"/>
    <property type="match status" value="2"/>
</dbReference>
<proteinExistence type="predicted"/>
<dbReference type="eggNOG" id="COG0438">
    <property type="taxonomic scope" value="Bacteria"/>
</dbReference>
<gene>
    <name evidence="3" type="ORF">EQ812_01650</name>
    <name evidence="2" type="ORF">HMPREF3225_01284</name>
</gene>
<dbReference type="SUPFAM" id="SSF53756">
    <property type="entry name" value="UDP-Glycosyltransferase/glycogen phosphorylase"/>
    <property type="match status" value="1"/>
</dbReference>
<organism evidence="3 5">
    <name type="scientific">Staphylococcus lugdunensis</name>
    <dbReference type="NCBI Taxonomy" id="28035"/>
    <lineage>
        <taxon>Bacteria</taxon>
        <taxon>Bacillati</taxon>
        <taxon>Bacillota</taxon>
        <taxon>Bacilli</taxon>
        <taxon>Bacillales</taxon>
        <taxon>Staphylococcaceae</taxon>
        <taxon>Staphylococcus</taxon>
    </lineage>
</organism>
<reference evidence="3 5" key="2">
    <citation type="journal article" date="2019" name="Sci. Transl. Med.">
        <title>Quorum sensing between bacterial species on the skin protects against epidermal injury in atopic dermatitis.</title>
        <authorList>
            <person name="Williams M.R."/>
        </authorList>
    </citation>
    <scope>NUCLEOTIDE SEQUENCE [LARGE SCALE GENOMIC DNA]</scope>
    <source>
        <strain evidence="3 5">E7</strain>
    </source>
</reference>
<dbReference type="Proteomes" id="UP000293637">
    <property type="component" value="Unassembled WGS sequence"/>
</dbReference>
<evidence type="ECO:0000313" key="4">
    <source>
        <dbReference type="Proteomes" id="UP000070063"/>
    </source>
</evidence>
<evidence type="ECO:0000259" key="1">
    <source>
        <dbReference type="Pfam" id="PF00534"/>
    </source>
</evidence>
<reference evidence="2 4" key="1">
    <citation type="submission" date="2016-01" db="EMBL/GenBank/DDBJ databases">
        <authorList>
            <person name="Mitreva M."/>
            <person name="Pepin K.H."/>
            <person name="Mihindukulasuriya K.A."/>
            <person name="Fulton R."/>
            <person name="Fronick C."/>
            <person name="O'Laughlin M."/>
            <person name="Miner T."/>
            <person name="Herter B."/>
            <person name="Rosa B.A."/>
            <person name="Cordes M."/>
            <person name="Tomlinson C."/>
            <person name="Wollam A."/>
            <person name="Palsikar V.B."/>
            <person name="Mardis E.R."/>
            <person name="Wilson R.K."/>
        </authorList>
    </citation>
    <scope>NUCLEOTIDE SEQUENCE [LARGE SCALE GENOMIC DNA]</scope>
    <source>
        <strain evidence="2 4">MJR7738</strain>
    </source>
</reference>
<dbReference type="EMBL" id="SCHB01000001">
    <property type="protein sequence ID" value="TBW73534.1"/>
    <property type="molecule type" value="Genomic_DNA"/>
</dbReference>
<name>A0A133Q624_STALU</name>
<dbReference type="AlphaFoldDB" id="A0A133Q624"/>
<dbReference type="Pfam" id="PF00534">
    <property type="entry name" value="Glycos_transf_1"/>
    <property type="match status" value="1"/>
</dbReference>
<dbReference type="RefSeq" id="WP_002460388.1">
    <property type="nucleotide sequence ID" value="NZ_AP021848.1"/>
</dbReference>
<accession>A0A133Q624</accession>
<feature type="domain" description="Glycosyl transferase family 1" evidence="1">
    <location>
        <begin position="322"/>
        <end position="478"/>
    </location>
</feature>
<keyword evidence="3" id="KW-0808">Transferase</keyword>
<dbReference type="STRING" id="28035.B6N84_02335"/>
<protein>
    <submittedName>
        <fullName evidence="2 3">Glycosyltransferase</fullName>
    </submittedName>
</protein>
<dbReference type="GO" id="GO:0016757">
    <property type="term" value="F:glycosyltransferase activity"/>
    <property type="evidence" value="ECO:0007669"/>
    <property type="project" value="InterPro"/>
</dbReference>
<evidence type="ECO:0000313" key="5">
    <source>
        <dbReference type="Proteomes" id="UP000293637"/>
    </source>
</evidence>
<dbReference type="PANTHER" id="PTHR12526">
    <property type="entry name" value="GLYCOSYLTRANSFERASE"/>
    <property type="match status" value="1"/>
</dbReference>
<dbReference type="InterPro" id="IPR001296">
    <property type="entry name" value="Glyco_trans_1"/>
</dbReference>
<sequence>MINTVTSILPPVHGGRTKALLSRIRLLDQHLGIQNKIYTTNYNANYLEVYHQFREEGTVTPSTTFENMYDWLSGFKLLNIPTTKFRKKIIYHETNRDIEGLTYKVSDDGNVVRYYNEKTYVLYRKYYENTDIVQFEDVMSPISKKKIERREFNQYGQMHRKTFYSRQTFRKIMEEYIDQTGNVYCRKFFDSTVAKRIDFIQIYKNNLFYRAFKSEKELFQYYFQQRFQDGDIVFNDARLLDMPLLKQTHKTKNVLVFHNSHLEGQQINRSYRFALEHSENVAQYVLLTEMQKRDIQSTFDISEQQITVLPHFIQPYPQHDSIQQQDRFIFIGRLSLQKQVDHLIKAYHRFLSYGYGTRLDVFGADEDKQKQLMLDLINDFGIQDKVTIHDFTSNPLDEFRKSKASLLTSAYEGFGLTVMESIEVGCPVISYDVRYGPAEIIDDGANGYLVEPNNIDAFAQRMADIVKEPLSQVQTKNQLRETQAIANYKQLFQTLKY</sequence>